<keyword evidence="1" id="KW-0812">Transmembrane</keyword>
<feature type="transmembrane region" description="Helical" evidence="1">
    <location>
        <begin position="6"/>
        <end position="25"/>
    </location>
</feature>
<dbReference type="Proteomes" id="UP001295469">
    <property type="component" value="Chromosome C02"/>
</dbReference>
<feature type="transmembrane region" description="Helical" evidence="1">
    <location>
        <begin position="45"/>
        <end position="62"/>
    </location>
</feature>
<feature type="non-terminal residue" evidence="2">
    <location>
        <position position="1"/>
    </location>
</feature>
<evidence type="ECO:0000313" key="2">
    <source>
        <dbReference type="EMBL" id="CAF1920326.1"/>
    </source>
</evidence>
<accession>A0A816KTY2</accession>
<name>A0A816KTY2_BRANA</name>
<evidence type="ECO:0000256" key="1">
    <source>
        <dbReference type="SAM" id="Phobius"/>
    </source>
</evidence>
<gene>
    <name evidence="2" type="ORF">DARMORV10_C02P54050.1</name>
</gene>
<proteinExistence type="predicted"/>
<dbReference type="AlphaFoldDB" id="A0A816KTY2"/>
<organism evidence="2">
    <name type="scientific">Brassica napus</name>
    <name type="common">Rape</name>
    <dbReference type="NCBI Taxonomy" id="3708"/>
    <lineage>
        <taxon>Eukaryota</taxon>
        <taxon>Viridiplantae</taxon>
        <taxon>Streptophyta</taxon>
        <taxon>Embryophyta</taxon>
        <taxon>Tracheophyta</taxon>
        <taxon>Spermatophyta</taxon>
        <taxon>Magnoliopsida</taxon>
        <taxon>eudicotyledons</taxon>
        <taxon>Gunneridae</taxon>
        <taxon>Pentapetalae</taxon>
        <taxon>rosids</taxon>
        <taxon>malvids</taxon>
        <taxon>Brassicales</taxon>
        <taxon>Brassicaceae</taxon>
        <taxon>Brassiceae</taxon>
        <taxon>Brassica</taxon>
    </lineage>
</organism>
<keyword evidence="1" id="KW-0472">Membrane</keyword>
<protein>
    <submittedName>
        <fullName evidence="2">(rape) hypothetical protein</fullName>
    </submittedName>
</protein>
<sequence>PKTKPVLLFHTVLTWKASEVVGFFFSVSRISLDKCRWGRVKTLKAFIVTGYFLYIKTIYYTFS</sequence>
<reference evidence="2" key="1">
    <citation type="submission" date="2021-01" db="EMBL/GenBank/DDBJ databases">
        <authorList>
            <consortium name="Genoscope - CEA"/>
            <person name="William W."/>
        </authorList>
    </citation>
    <scope>NUCLEOTIDE SEQUENCE</scope>
</reference>
<dbReference type="EMBL" id="HG994366">
    <property type="protein sequence ID" value="CAF1920326.1"/>
    <property type="molecule type" value="Genomic_DNA"/>
</dbReference>
<keyword evidence="1" id="KW-1133">Transmembrane helix</keyword>